<comment type="similarity">
    <text evidence="2">Belongs to the bacterial solute-binding protein SsuA/TauA family.</text>
</comment>
<dbReference type="Gene3D" id="3.40.190.10">
    <property type="entry name" value="Periplasmic binding protein-like II"/>
    <property type="match status" value="2"/>
</dbReference>
<keyword evidence="7" id="KW-1185">Reference proteome</keyword>
<sequence length="352" mass="37483">MSTRPLHRRLLATAAVLAMAVGTAACGANGAETTEDGKVVVRYQSSPGAVTLPEIAAELGYFEDVELKLVGETTGGPESLRALSTDQVDIANAFQGAIAKTISSGAPVKALIASYGSVGDVASPIVVRDDGSVNEARDLIGKKVALNTLGANSEAVLDTYLEQAGLTQEEIAQVTLVPLPSASLETSLRKKQVDAFFYSAALYPAVEARGGVKVLTTDIDVVGPYTGGSYALHEKFIEGQPEATEDFVQGVAKAFEWTQTHSVEEVREFVVGFLREQGRDDVIPAVQNWIGFGVPTVGGWLRDEDFTAWIDWLEKSGSVEAGSLELSDVYTNEFNPYADKGEFVPEFVAAKK</sequence>
<evidence type="ECO:0000256" key="2">
    <source>
        <dbReference type="ARBA" id="ARBA00010742"/>
    </source>
</evidence>
<feature type="domain" description="SsuA/THI5-like" evidence="5">
    <location>
        <begin position="55"/>
        <end position="261"/>
    </location>
</feature>
<evidence type="ECO:0000313" key="7">
    <source>
        <dbReference type="Proteomes" id="UP001596098"/>
    </source>
</evidence>
<dbReference type="PANTHER" id="PTHR30024">
    <property type="entry name" value="ALIPHATIC SULFONATES-BINDING PROTEIN-RELATED"/>
    <property type="match status" value="1"/>
</dbReference>
<evidence type="ECO:0000256" key="4">
    <source>
        <dbReference type="SAM" id="SignalP"/>
    </source>
</evidence>
<dbReference type="SUPFAM" id="SSF53850">
    <property type="entry name" value="Periplasmic binding protein-like II"/>
    <property type="match status" value="1"/>
</dbReference>
<organism evidence="6 7">
    <name type="scientific">Nocardioides yefusunii</name>
    <dbReference type="NCBI Taxonomy" id="2500546"/>
    <lineage>
        <taxon>Bacteria</taxon>
        <taxon>Bacillati</taxon>
        <taxon>Actinomycetota</taxon>
        <taxon>Actinomycetes</taxon>
        <taxon>Propionibacteriales</taxon>
        <taxon>Nocardioidaceae</taxon>
        <taxon>Nocardioides</taxon>
    </lineage>
</organism>
<feature type="signal peptide" evidence="4">
    <location>
        <begin position="1"/>
        <end position="27"/>
    </location>
</feature>
<dbReference type="PANTHER" id="PTHR30024:SF47">
    <property type="entry name" value="TAURINE-BINDING PERIPLASMIC PROTEIN"/>
    <property type="match status" value="1"/>
</dbReference>
<name>A0ABW1QXG7_9ACTN</name>
<dbReference type="RefSeq" id="WP_128219310.1">
    <property type="nucleotide sequence ID" value="NZ_CP034929.1"/>
</dbReference>
<evidence type="ECO:0000256" key="3">
    <source>
        <dbReference type="ARBA" id="ARBA00022729"/>
    </source>
</evidence>
<gene>
    <name evidence="6" type="ORF">ACFPWU_05370</name>
</gene>
<proteinExistence type="inferred from homology"/>
<accession>A0ABW1QXG7</accession>
<reference evidence="7" key="1">
    <citation type="journal article" date="2019" name="Int. J. Syst. Evol. Microbiol.">
        <title>The Global Catalogue of Microorganisms (GCM) 10K type strain sequencing project: providing services to taxonomists for standard genome sequencing and annotation.</title>
        <authorList>
            <consortium name="The Broad Institute Genomics Platform"/>
            <consortium name="The Broad Institute Genome Sequencing Center for Infectious Disease"/>
            <person name="Wu L."/>
            <person name="Ma J."/>
        </authorList>
    </citation>
    <scope>NUCLEOTIDE SEQUENCE [LARGE SCALE GENOMIC DNA]</scope>
    <source>
        <strain evidence="7">DFY28</strain>
    </source>
</reference>
<evidence type="ECO:0000256" key="1">
    <source>
        <dbReference type="ARBA" id="ARBA00004418"/>
    </source>
</evidence>
<dbReference type="EMBL" id="JBHSQI010000002">
    <property type="protein sequence ID" value="MFC6153091.1"/>
    <property type="molecule type" value="Genomic_DNA"/>
</dbReference>
<dbReference type="Proteomes" id="UP001596098">
    <property type="component" value="Unassembled WGS sequence"/>
</dbReference>
<dbReference type="Pfam" id="PF09084">
    <property type="entry name" value="NMT1"/>
    <property type="match status" value="1"/>
</dbReference>
<comment type="caution">
    <text evidence="6">The sequence shown here is derived from an EMBL/GenBank/DDBJ whole genome shotgun (WGS) entry which is preliminary data.</text>
</comment>
<evidence type="ECO:0000259" key="5">
    <source>
        <dbReference type="Pfam" id="PF09084"/>
    </source>
</evidence>
<dbReference type="PROSITE" id="PS51257">
    <property type="entry name" value="PROKAR_LIPOPROTEIN"/>
    <property type="match status" value="1"/>
</dbReference>
<feature type="chain" id="PRO_5045889431" evidence="4">
    <location>
        <begin position="28"/>
        <end position="352"/>
    </location>
</feature>
<dbReference type="InterPro" id="IPR015168">
    <property type="entry name" value="SsuA/THI5"/>
</dbReference>
<evidence type="ECO:0000313" key="6">
    <source>
        <dbReference type="EMBL" id="MFC6153091.1"/>
    </source>
</evidence>
<protein>
    <submittedName>
        <fullName evidence="6">ABC transporter substrate-binding protein</fullName>
    </submittedName>
</protein>
<keyword evidence="3 4" id="KW-0732">Signal</keyword>
<comment type="subcellular location">
    <subcellularLocation>
        <location evidence="1">Periplasm</location>
    </subcellularLocation>
</comment>